<evidence type="ECO:0000256" key="1">
    <source>
        <dbReference type="SAM" id="SignalP"/>
    </source>
</evidence>
<dbReference type="Proteomes" id="UP000199053">
    <property type="component" value="Unassembled WGS sequence"/>
</dbReference>
<evidence type="ECO:0000313" key="3">
    <source>
        <dbReference type="Proteomes" id="UP000199053"/>
    </source>
</evidence>
<reference evidence="3" key="1">
    <citation type="submission" date="2016-10" db="EMBL/GenBank/DDBJ databases">
        <authorList>
            <person name="Varghese N."/>
            <person name="Submissions S."/>
        </authorList>
    </citation>
    <scope>NUCLEOTIDE SEQUENCE [LARGE SCALE GENOMIC DNA]</scope>
    <source>
        <strain evidence="3">DSM 16995</strain>
    </source>
</reference>
<name>A0A1G9HWT4_9BACT</name>
<dbReference type="AlphaFoldDB" id="A0A1G9HWT4"/>
<dbReference type="EMBL" id="FNGA01000003">
    <property type="protein sequence ID" value="SDL17286.1"/>
    <property type="molecule type" value="Genomic_DNA"/>
</dbReference>
<organism evidence="2 3">
    <name type="scientific">Maridesulfovibrio ferrireducens</name>
    <dbReference type="NCBI Taxonomy" id="246191"/>
    <lineage>
        <taxon>Bacteria</taxon>
        <taxon>Pseudomonadati</taxon>
        <taxon>Thermodesulfobacteriota</taxon>
        <taxon>Desulfovibrionia</taxon>
        <taxon>Desulfovibrionales</taxon>
        <taxon>Desulfovibrionaceae</taxon>
        <taxon>Maridesulfovibrio</taxon>
    </lineage>
</organism>
<feature type="signal peptide" evidence="1">
    <location>
        <begin position="1"/>
        <end position="27"/>
    </location>
</feature>
<feature type="chain" id="PRO_5011753178" evidence="1">
    <location>
        <begin position="28"/>
        <end position="253"/>
    </location>
</feature>
<evidence type="ECO:0000313" key="2">
    <source>
        <dbReference type="EMBL" id="SDL17286.1"/>
    </source>
</evidence>
<accession>A0A1G9HWT4</accession>
<keyword evidence="3" id="KW-1185">Reference proteome</keyword>
<dbReference type="STRING" id="246191.SAMN05660337_2345"/>
<protein>
    <submittedName>
        <fullName evidence="2">Uncharacterized protein</fullName>
    </submittedName>
</protein>
<dbReference type="OrthoDB" id="5450576at2"/>
<sequence>MFVKKISVLMFTLVLAVSLLWCSSARAFFPSDTAIDEALYKKYGALTSYEAVITFPSEPGTTLTILRGDNHWKQTFECNSDGNGTITAKSVGQYFKTEAQCPVEGNLPVSLLQLWIPDDPTSEWISLGVTNSSRSYGFTDDSPSFVFGAEPGDDSSPQVFLNNENFAPLKIVLGSSKAITFGTYTKFAGFILPHSGSLIAGEETVDFKIEWRGVRRKISPAVFSVAAIKKDASCGKPSGFVFDVLKKCLSLKP</sequence>
<proteinExistence type="predicted"/>
<keyword evidence="1" id="KW-0732">Signal</keyword>
<dbReference type="RefSeq" id="WP_092161292.1">
    <property type="nucleotide sequence ID" value="NZ_FNGA01000003.1"/>
</dbReference>
<gene>
    <name evidence="2" type="ORF">SAMN05660337_2345</name>
</gene>